<dbReference type="AlphaFoldDB" id="A0A6A1WIR3"/>
<dbReference type="OrthoDB" id="591587at2759"/>
<protein>
    <submittedName>
        <fullName evidence="2">Uncharacterized protein</fullName>
    </submittedName>
</protein>
<evidence type="ECO:0000256" key="1">
    <source>
        <dbReference type="SAM" id="Phobius"/>
    </source>
</evidence>
<keyword evidence="1" id="KW-0472">Membrane</keyword>
<dbReference type="PANTHER" id="PTHR31170:SF9">
    <property type="entry name" value="PROTEIN, PUTATIVE (DUF247)-RELATED"/>
    <property type="match status" value="1"/>
</dbReference>
<reference evidence="2 3" key="1">
    <citation type="journal article" date="2019" name="Plant Biotechnol. J.">
        <title>The red bayberry genome and genetic basis of sex determination.</title>
        <authorList>
            <person name="Jia H.M."/>
            <person name="Jia H.J."/>
            <person name="Cai Q.L."/>
            <person name="Wang Y."/>
            <person name="Zhao H.B."/>
            <person name="Yang W.F."/>
            <person name="Wang G.Y."/>
            <person name="Li Y.H."/>
            <person name="Zhan D.L."/>
            <person name="Shen Y.T."/>
            <person name="Niu Q.F."/>
            <person name="Chang L."/>
            <person name="Qiu J."/>
            <person name="Zhao L."/>
            <person name="Xie H.B."/>
            <person name="Fu W.Y."/>
            <person name="Jin J."/>
            <person name="Li X.W."/>
            <person name="Jiao Y."/>
            <person name="Zhou C.C."/>
            <person name="Tu T."/>
            <person name="Chai C.Y."/>
            <person name="Gao J.L."/>
            <person name="Fan L.J."/>
            <person name="van de Weg E."/>
            <person name="Wang J.Y."/>
            <person name="Gao Z.S."/>
        </authorList>
    </citation>
    <scope>NUCLEOTIDE SEQUENCE [LARGE SCALE GENOMIC DNA]</scope>
    <source>
        <tissue evidence="2">Leaves</tissue>
    </source>
</reference>
<dbReference type="InterPro" id="IPR004158">
    <property type="entry name" value="DUF247_pln"/>
</dbReference>
<accession>A0A6A1WIR3</accession>
<evidence type="ECO:0000313" key="2">
    <source>
        <dbReference type="EMBL" id="KAB1225172.1"/>
    </source>
</evidence>
<name>A0A6A1WIR3_9ROSI</name>
<dbReference type="EMBL" id="RXIC02000019">
    <property type="protein sequence ID" value="KAB1225172.1"/>
    <property type="molecule type" value="Genomic_DNA"/>
</dbReference>
<organism evidence="2 3">
    <name type="scientific">Morella rubra</name>
    <name type="common">Chinese bayberry</name>
    <dbReference type="NCBI Taxonomy" id="262757"/>
    <lineage>
        <taxon>Eukaryota</taxon>
        <taxon>Viridiplantae</taxon>
        <taxon>Streptophyta</taxon>
        <taxon>Embryophyta</taxon>
        <taxon>Tracheophyta</taxon>
        <taxon>Spermatophyta</taxon>
        <taxon>Magnoliopsida</taxon>
        <taxon>eudicotyledons</taxon>
        <taxon>Gunneridae</taxon>
        <taxon>Pentapetalae</taxon>
        <taxon>rosids</taxon>
        <taxon>fabids</taxon>
        <taxon>Fagales</taxon>
        <taxon>Myricaceae</taxon>
        <taxon>Morella</taxon>
    </lineage>
</organism>
<evidence type="ECO:0000313" key="3">
    <source>
        <dbReference type="Proteomes" id="UP000516437"/>
    </source>
</evidence>
<dbReference type="Pfam" id="PF03140">
    <property type="entry name" value="DUF247"/>
    <property type="match status" value="1"/>
</dbReference>
<dbReference type="Proteomes" id="UP000516437">
    <property type="component" value="Chromosome 1"/>
</dbReference>
<dbReference type="PANTHER" id="PTHR31170">
    <property type="entry name" value="BNAC04G53230D PROTEIN"/>
    <property type="match status" value="1"/>
</dbReference>
<feature type="transmembrane region" description="Helical" evidence="1">
    <location>
        <begin position="121"/>
        <end position="142"/>
    </location>
</feature>
<keyword evidence="3" id="KW-1185">Reference proteome</keyword>
<comment type="caution">
    <text evidence="2">The sequence shown here is derived from an EMBL/GenBank/DDBJ whole genome shotgun (WGS) entry which is preliminary data.</text>
</comment>
<proteinExistence type="predicted"/>
<keyword evidence="1" id="KW-1133">Transmembrane helix</keyword>
<keyword evidence="1" id="KW-0812">Transmembrane</keyword>
<gene>
    <name evidence="2" type="ORF">CJ030_MR1G016614</name>
</gene>
<sequence length="177" mass="20107">MQPFLEVPQFVVDDSTETVFRNLMALEQCHYPLEAYICNYIVVLDSLINTEKDVDLLVSKKIIVNMLGSSDAVATMINKLCEEIVDTGSCYYHLSEQLNRHCDNFWNHAMATLKSVYFANIWRGTATVVGLIVLGFTLWGYIRTGKYTPKTKPSLSTNNIRCQCCCFLCLFKYSGSL</sequence>